<organism evidence="2 3">
    <name type="scientific">Apolygus lucorum</name>
    <name type="common">Small green plant bug</name>
    <name type="synonym">Lygocoris lucorum</name>
    <dbReference type="NCBI Taxonomy" id="248454"/>
    <lineage>
        <taxon>Eukaryota</taxon>
        <taxon>Metazoa</taxon>
        <taxon>Ecdysozoa</taxon>
        <taxon>Arthropoda</taxon>
        <taxon>Hexapoda</taxon>
        <taxon>Insecta</taxon>
        <taxon>Pterygota</taxon>
        <taxon>Neoptera</taxon>
        <taxon>Paraneoptera</taxon>
        <taxon>Hemiptera</taxon>
        <taxon>Heteroptera</taxon>
        <taxon>Panheteroptera</taxon>
        <taxon>Cimicomorpha</taxon>
        <taxon>Miridae</taxon>
        <taxon>Mirini</taxon>
        <taxon>Apolygus</taxon>
    </lineage>
</organism>
<feature type="compositionally biased region" description="Basic and acidic residues" evidence="1">
    <location>
        <begin position="127"/>
        <end position="152"/>
    </location>
</feature>
<sequence length="896" mass="103331">MAPNKKAVEEKRQRKREYDRKRREKMKNDPELRREQQLKERLKYQKKLQKKQVKLVSDMTDRELRECRKKRRAASKKWYWKEKAKALQKETEAGQTGNSSVTPPQQSSASKMQHILKLAERRKRKRMENMRNEISKLKKDSKKKERIIERLKRRESRAKLAQTSSSSSPRSHVTKIMKNETEKQIARRVLFGESVRQSVEKYYSTLEKKKKPLFRECFLNNARFLRKYRLLSNFNFLSSRLFDQKTKDITNSGFARYKLKKITEQVKRDVKEFFEDDENSIMCPGKKDCITKHKVKKQKRYLTGTLLELHSKFCGNPESYKLSYATFCRLKPFWVVPQKVTARDTCACRICENIGLMVSGLHRFDIIRFKKASDVLKTICCDDNSLACLERNCSNCQNLVIPYEPFEEGEVCYDEWTTNNVEITKGNAKKTVKHVIKATVKSSAMKSVDLFEEKMKDYMHHQAIKIHQSRVFRDLKARLSENEVVIHCDFSENYAMKYGREIQSVHFGGSRKQFSLHTVVIYFRRSAYEETQHQSFCTLSSNTEHGPAAVWAHLKPLFEYISVNLLKVDTVHFQSDSPATQYRNRTIFYLLSHALQVFIPKLRIATWNYSAPGHGKGAVDGVGGAMKRLLDKAVSCGQDISDFTSFVRILQEKSRNVSLYVISPEEIDGMASNIPKVIPGFKGTMKVYQVVYHRCDIPGSKKVLQMKRLSCCDCLSCDKFTLGTLVQDDIAPAISAEEQGEPSGILPEVIMETEIMEKDGHSESHAATIGEAVTTDEPQPGSSMNGSTPTTNPHALPVVGSYVVARFNEVGSKKKRPEDVEYRYVCYITSVGADDIIGMGLRSFKNSKREFCLNVNDSFSLHPNDVLMILPHPKTLIRERKVLRVFPFNVEVVEKK</sequence>
<accession>A0A8S9X2J9</accession>
<dbReference type="AlphaFoldDB" id="A0A8S9X2J9"/>
<proteinExistence type="predicted"/>
<evidence type="ECO:0000313" key="3">
    <source>
        <dbReference type="Proteomes" id="UP000466442"/>
    </source>
</evidence>
<feature type="compositionally biased region" description="Basic and acidic residues" evidence="1">
    <location>
        <begin position="79"/>
        <end position="92"/>
    </location>
</feature>
<feature type="region of interest" description="Disordered" evidence="1">
    <location>
        <begin position="56"/>
        <end position="174"/>
    </location>
</feature>
<dbReference type="OrthoDB" id="6630634at2759"/>
<keyword evidence="3" id="KW-1185">Reference proteome</keyword>
<reference evidence="2" key="1">
    <citation type="journal article" date="2021" name="Mol. Ecol. Resour.">
        <title>Apolygus lucorum genome provides insights into omnivorousness and mesophyll feeding.</title>
        <authorList>
            <person name="Liu Y."/>
            <person name="Liu H."/>
            <person name="Wang H."/>
            <person name="Huang T."/>
            <person name="Liu B."/>
            <person name="Yang B."/>
            <person name="Yin L."/>
            <person name="Li B."/>
            <person name="Zhang Y."/>
            <person name="Zhang S."/>
            <person name="Jiang F."/>
            <person name="Zhang X."/>
            <person name="Ren Y."/>
            <person name="Wang B."/>
            <person name="Wang S."/>
            <person name="Lu Y."/>
            <person name="Wu K."/>
            <person name="Fan W."/>
            <person name="Wang G."/>
        </authorList>
    </citation>
    <scope>NUCLEOTIDE SEQUENCE</scope>
    <source>
        <strain evidence="2">12Hb</strain>
    </source>
</reference>
<comment type="caution">
    <text evidence="2">The sequence shown here is derived from an EMBL/GenBank/DDBJ whole genome shotgun (WGS) entry which is preliminary data.</text>
</comment>
<evidence type="ECO:0000256" key="1">
    <source>
        <dbReference type="SAM" id="MobiDB-lite"/>
    </source>
</evidence>
<dbReference type="PANTHER" id="PTHR46601">
    <property type="entry name" value="ULP_PROTEASE DOMAIN-CONTAINING PROTEIN"/>
    <property type="match status" value="1"/>
</dbReference>
<dbReference type="Proteomes" id="UP000466442">
    <property type="component" value="Unassembled WGS sequence"/>
</dbReference>
<feature type="compositionally biased region" description="Polar residues" evidence="1">
    <location>
        <begin position="93"/>
        <end position="111"/>
    </location>
</feature>
<feature type="region of interest" description="Disordered" evidence="1">
    <location>
        <begin position="1"/>
        <end position="38"/>
    </location>
</feature>
<protein>
    <submittedName>
        <fullName evidence="2">Uncharacterized protein</fullName>
    </submittedName>
</protein>
<name>A0A8S9X2J9_APOLU</name>
<dbReference type="EMBL" id="WIXP02000011">
    <property type="protein sequence ID" value="KAF6203202.1"/>
    <property type="molecule type" value="Genomic_DNA"/>
</dbReference>
<dbReference type="PANTHER" id="PTHR46601:SF2">
    <property type="entry name" value="UBIQUITIN-LIKE PROTEASE FAMILY PROFILE DOMAIN-CONTAINING PROTEIN"/>
    <property type="match status" value="1"/>
</dbReference>
<gene>
    <name evidence="2" type="ORF">GE061_003620</name>
</gene>
<evidence type="ECO:0000313" key="2">
    <source>
        <dbReference type="EMBL" id="KAF6203202.1"/>
    </source>
</evidence>